<evidence type="ECO:0000313" key="2">
    <source>
        <dbReference type="EMBL" id="NNV54823.1"/>
    </source>
</evidence>
<dbReference type="PANTHER" id="PTHR36844">
    <property type="entry name" value="PROTEASE PRSW"/>
    <property type="match status" value="1"/>
</dbReference>
<keyword evidence="2" id="KW-0482">Metalloprotease</keyword>
<sequence length="265" mass="29342">MAALTANKNCSTKKIFLQNFSLLYFNCMELLLLAIAPGFAISLYIYAKDKHNREPAKYLISCFIFGVLSAIPAIVIEMIGTRLSETYLQGILPVALYIIFQAFIVVACTEEYCKYFVLKKYAYPKPAFDEPFDGIVYSVMVSMGFATIENIGYVFDNGFSTGIVRMLVSVPAHAAFAVMMGYYAGLAKFNAVRKSQLLLKGFLLAVLFHGLFDGFLFLSDNDTITAEISGGLLVFGGLASYYFAIRLSLKSIKLHSQLSAQMHKG</sequence>
<feature type="transmembrane region" description="Helical" evidence="1">
    <location>
        <begin position="58"/>
        <end position="79"/>
    </location>
</feature>
<reference evidence="2" key="1">
    <citation type="submission" date="2019-10" db="EMBL/GenBank/DDBJ databases">
        <title>Draft genome sequence of Panacibacter sp. KCS-6.</title>
        <authorList>
            <person name="Yim K.J."/>
        </authorList>
    </citation>
    <scope>NUCLEOTIDE SEQUENCE</scope>
    <source>
        <strain evidence="2">KCS-6</strain>
    </source>
</reference>
<gene>
    <name evidence="2" type="ORF">GD597_05055</name>
</gene>
<dbReference type="GO" id="GO:0008237">
    <property type="term" value="F:metallopeptidase activity"/>
    <property type="evidence" value="ECO:0007669"/>
    <property type="project" value="UniProtKB-KW"/>
</dbReference>
<feature type="transmembrane region" description="Helical" evidence="1">
    <location>
        <begin position="197"/>
        <end position="218"/>
    </location>
</feature>
<dbReference type="EMBL" id="WHPF01000003">
    <property type="protein sequence ID" value="NNV54823.1"/>
    <property type="molecule type" value="Genomic_DNA"/>
</dbReference>
<feature type="transmembrane region" description="Helical" evidence="1">
    <location>
        <begin position="134"/>
        <end position="155"/>
    </location>
</feature>
<name>A0A8J8FB86_9BACT</name>
<keyword evidence="1" id="KW-1133">Transmembrane helix</keyword>
<keyword evidence="2" id="KW-0378">Hydrolase</keyword>
<proteinExistence type="predicted"/>
<dbReference type="Pfam" id="PF13367">
    <property type="entry name" value="PrsW-protease"/>
    <property type="match status" value="1"/>
</dbReference>
<feature type="transmembrane region" description="Helical" evidence="1">
    <location>
        <begin position="167"/>
        <end position="185"/>
    </location>
</feature>
<feature type="transmembrane region" description="Helical" evidence="1">
    <location>
        <begin position="224"/>
        <end position="244"/>
    </location>
</feature>
<organism evidence="2 3">
    <name type="scientific">Limnovirga soli</name>
    <dbReference type="NCBI Taxonomy" id="2656915"/>
    <lineage>
        <taxon>Bacteria</taxon>
        <taxon>Pseudomonadati</taxon>
        <taxon>Bacteroidota</taxon>
        <taxon>Chitinophagia</taxon>
        <taxon>Chitinophagales</taxon>
        <taxon>Chitinophagaceae</taxon>
        <taxon>Limnovirga</taxon>
    </lineage>
</organism>
<feature type="transmembrane region" description="Helical" evidence="1">
    <location>
        <begin position="23"/>
        <end position="46"/>
    </location>
</feature>
<comment type="caution">
    <text evidence="2">The sequence shown here is derived from an EMBL/GenBank/DDBJ whole genome shotgun (WGS) entry which is preliminary data.</text>
</comment>
<dbReference type="AlphaFoldDB" id="A0A8J8FB86"/>
<accession>A0A8J8FB86</accession>
<dbReference type="PANTHER" id="PTHR36844:SF1">
    <property type="entry name" value="PROTEASE PRSW"/>
    <property type="match status" value="1"/>
</dbReference>
<dbReference type="InterPro" id="IPR026898">
    <property type="entry name" value="PrsW"/>
</dbReference>
<keyword evidence="1" id="KW-0472">Membrane</keyword>
<keyword evidence="1" id="KW-0812">Transmembrane</keyword>
<protein>
    <submittedName>
        <fullName evidence="2">PrsW family intramembrane metalloprotease</fullName>
    </submittedName>
</protein>
<keyword evidence="3" id="KW-1185">Reference proteome</keyword>
<evidence type="ECO:0000256" key="1">
    <source>
        <dbReference type="SAM" id="Phobius"/>
    </source>
</evidence>
<feature type="transmembrane region" description="Helical" evidence="1">
    <location>
        <begin position="91"/>
        <end position="113"/>
    </location>
</feature>
<keyword evidence="2" id="KW-0645">Protease</keyword>
<evidence type="ECO:0000313" key="3">
    <source>
        <dbReference type="Proteomes" id="UP000598971"/>
    </source>
</evidence>
<dbReference type="Proteomes" id="UP000598971">
    <property type="component" value="Unassembled WGS sequence"/>
</dbReference>